<evidence type="ECO:0000256" key="6">
    <source>
        <dbReference type="SAM" id="MobiDB-lite"/>
    </source>
</evidence>
<dbReference type="AlphaFoldDB" id="A0ABD4SVQ4"/>
<comment type="function">
    <text evidence="1">Involved in DNA recombination.</text>
</comment>
<keyword evidence="4" id="KW-0233">DNA recombination</keyword>
<keyword evidence="3 5" id="KW-0175">Coiled coil</keyword>
<evidence type="ECO:0000256" key="1">
    <source>
        <dbReference type="ARBA" id="ARBA00003416"/>
    </source>
</evidence>
<comment type="similarity">
    <text evidence="2">Belongs to the RmuC family.</text>
</comment>
<sequence>MNVLLIIMACLAGMAAGAAVAWLWWRGQWARRESAWQTSLAQQEERQRTAQERLSEQQAALAQAEARQSAWLAQLDALRSERAQLLERAARLPELEAALQHCRGQQDAAQQLVAELRAQCAQAETRLQAEVAQGEEKLALLREAREQLSVQFRNVANELLEEKSRRFVEQNRESLGAVLEPLRERLGEFTRKVESSYAQEAKERFSLQQEVLRLAELNRKISDDAVNLTRALKGSNKQQGNWGEVVLESVLESSGLRRGQEYEVQTSFTREDGQRHQPDVVVHLPEGRDIVIDSKVTLTAYSRYVEAEEDAAARQLALRQHLDAVRAHVKGLSAKRYDTLYDLRSLDFVLLFIPVEPAFMLAVTEDRELFADAYARNVLLVSPSTLLATLRTIANLWRQAQQSHNAQEIARQAGALYDKFVGFIGDLDDIGRHLTQTRQAFDGACNKLSSGRGNLVRQTERLRELGVKPGKSIPAGWKEKAGADDADTPVLPEGHA</sequence>
<evidence type="ECO:0000256" key="4">
    <source>
        <dbReference type="ARBA" id="ARBA00023172"/>
    </source>
</evidence>
<feature type="region of interest" description="Disordered" evidence="6">
    <location>
        <begin position="468"/>
        <end position="496"/>
    </location>
</feature>
<proteinExistence type="inferred from homology"/>
<evidence type="ECO:0000313" key="8">
    <source>
        <dbReference type="Proteomes" id="UP001200247"/>
    </source>
</evidence>
<evidence type="ECO:0000256" key="2">
    <source>
        <dbReference type="ARBA" id="ARBA00009840"/>
    </source>
</evidence>
<organism evidence="7 8">
    <name type="scientific">Laribacter hongkongensis</name>
    <dbReference type="NCBI Taxonomy" id="168471"/>
    <lineage>
        <taxon>Bacteria</taxon>
        <taxon>Pseudomonadati</taxon>
        <taxon>Pseudomonadota</taxon>
        <taxon>Betaproteobacteria</taxon>
        <taxon>Neisseriales</taxon>
        <taxon>Aquaspirillaceae</taxon>
        <taxon>Laribacter</taxon>
    </lineage>
</organism>
<dbReference type="PANTHER" id="PTHR30563">
    <property type="entry name" value="DNA RECOMBINATION PROTEIN RMUC"/>
    <property type="match status" value="1"/>
</dbReference>
<dbReference type="Proteomes" id="UP001200247">
    <property type="component" value="Unassembled WGS sequence"/>
</dbReference>
<name>A0ABD4SVQ4_9NEIS</name>
<protein>
    <submittedName>
        <fullName evidence="7">DNA recombination protein RmuC</fullName>
    </submittedName>
</protein>
<dbReference type="RefSeq" id="WP_239894631.1">
    <property type="nucleotide sequence ID" value="NZ_JAJAXM010000052.1"/>
</dbReference>
<feature type="coiled-coil region" evidence="5">
    <location>
        <begin position="106"/>
        <end position="158"/>
    </location>
</feature>
<comment type="caution">
    <text evidence="7">The sequence shown here is derived from an EMBL/GenBank/DDBJ whole genome shotgun (WGS) entry which is preliminary data.</text>
</comment>
<dbReference type="EMBL" id="JAJAXM010000052">
    <property type="protein sequence ID" value="MCG9027341.1"/>
    <property type="molecule type" value="Genomic_DNA"/>
</dbReference>
<gene>
    <name evidence="7" type="primary">rmuC</name>
    <name evidence="7" type="ORF">LH440_15855</name>
</gene>
<reference evidence="7 8" key="1">
    <citation type="submission" date="2021-10" db="EMBL/GenBank/DDBJ databases">
        <title>Whole-genome sequencing analysis of Laribacter hongkongensis: virulence gene profiles, carbohydrate-active enzyme prediction, and antimicrobial resistance characterization.</title>
        <authorList>
            <person name="Yuan P."/>
            <person name="Zhan Y."/>
            <person name="Chen D."/>
        </authorList>
    </citation>
    <scope>NUCLEOTIDE SEQUENCE [LARGE SCALE GENOMIC DNA]</scope>
    <source>
        <strain evidence="7 8">W67</strain>
    </source>
</reference>
<accession>A0ABD4SVQ4</accession>
<evidence type="ECO:0000256" key="5">
    <source>
        <dbReference type="SAM" id="Coils"/>
    </source>
</evidence>
<dbReference type="GO" id="GO:0006310">
    <property type="term" value="P:DNA recombination"/>
    <property type="evidence" value="ECO:0007669"/>
    <property type="project" value="UniProtKB-KW"/>
</dbReference>
<feature type="coiled-coil region" evidence="5">
    <location>
        <begin position="40"/>
        <end position="81"/>
    </location>
</feature>
<evidence type="ECO:0000313" key="7">
    <source>
        <dbReference type="EMBL" id="MCG9027341.1"/>
    </source>
</evidence>
<evidence type="ECO:0000256" key="3">
    <source>
        <dbReference type="ARBA" id="ARBA00023054"/>
    </source>
</evidence>
<dbReference type="PANTHER" id="PTHR30563:SF0">
    <property type="entry name" value="DNA RECOMBINATION PROTEIN RMUC"/>
    <property type="match status" value="1"/>
</dbReference>
<dbReference type="InterPro" id="IPR003798">
    <property type="entry name" value="DNA_recombination_RmuC"/>
</dbReference>
<dbReference type="Pfam" id="PF02646">
    <property type="entry name" value="RmuC"/>
    <property type="match status" value="1"/>
</dbReference>